<protein>
    <submittedName>
        <fullName evidence="1">Uncharacterized protein</fullName>
    </submittedName>
</protein>
<proteinExistence type="predicted"/>
<sequence length="36" mass="4014">MLVFICKVSIFVGKFCEDCVFIRSPICLEASLSSDL</sequence>
<accession>A0A2P2NYI4</accession>
<name>A0A2P2NYI4_RHIMU</name>
<evidence type="ECO:0000313" key="1">
    <source>
        <dbReference type="EMBL" id="MBX47520.1"/>
    </source>
</evidence>
<organism evidence="1">
    <name type="scientific">Rhizophora mucronata</name>
    <name type="common">Asiatic mangrove</name>
    <dbReference type="NCBI Taxonomy" id="61149"/>
    <lineage>
        <taxon>Eukaryota</taxon>
        <taxon>Viridiplantae</taxon>
        <taxon>Streptophyta</taxon>
        <taxon>Embryophyta</taxon>
        <taxon>Tracheophyta</taxon>
        <taxon>Spermatophyta</taxon>
        <taxon>Magnoliopsida</taxon>
        <taxon>eudicotyledons</taxon>
        <taxon>Gunneridae</taxon>
        <taxon>Pentapetalae</taxon>
        <taxon>rosids</taxon>
        <taxon>fabids</taxon>
        <taxon>Malpighiales</taxon>
        <taxon>Rhizophoraceae</taxon>
        <taxon>Rhizophora</taxon>
    </lineage>
</organism>
<dbReference type="AlphaFoldDB" id="A0A2P2NYI4"/>
<dbReference type="EMBL" id="GGEC01067036">
    <property type="protein sequence ID" value="MBX47520.1"/>
    <property type="molecule type" value="Transcribed_RNA"/>
</dbReference>
<reference evidence="1" key="1">
    <citation type="submission" date="2018-02" db="EMBL/GenBank/DDBJ databases">
        <title>Rhizophora mucronata_Transcriptome.</title>
        <authorList>
            <person name="Meera S.P."/>
            <person name="Sreeshan A."/>
            <person name="Augustine A."/>
        </authorList>
    </citation>
    <scope>NUCLEOTIDE SEQUENCE</scope>
    <source>
        <tissue evidence="1">Leaf</tissue>
    </source>
</reference>